<accession>A0A343TL48</accession>
<keyword evidence="3" id="KW-1185">Reference proteome</keyword>
<dbReference type="AlphaFoldDB" id="A0A343TL48"/>
<dbReference type="Pfam" id="PF12804">
    <property type="entry name" value="NTP_transf_3"/>
    <property type="match status" value="1"/>
</dbReference>
<evidence type="ECO:0000313" key="3">
    <source>
        <dbReference type="Proteomes" id="UP000263012"/>
    </source>
</evidence>
<dbReference type="GO" id="GO:0008820">
    <property type="term" value="F:cobinamide phosphate guanylyltransferase activity"/>
    <property type="evidence" value="ECO:0007669"/>
    <property type="project" value="UniProtKB-EC"/>
</dbReference>
<proteinExistence type="predicted"/>
<dbReference type="KEGG" id="hdf:AArcSl_2195"/>
<feature type="domain" description="MobA-like NTP transferase" evidence="1">
    <location>
        <begin position="2"/>
        <end position="112"/>
    </location>
</feature>
<evidence type="ECO:0000313" key="2">
    <source>
        <dbReference type="EMBL" id="AUX09820.1"/>
    </source>
</evidence>
<dbReference type="InterPro" id="IPR025877">
    <property type="entry name" value="MobA-like_NTP_Trfase"/>
</dbReference>
<dbReference type="SUPFAM" id="SSF53448">
    <property type="entry name" value="Nucleotide-diphospho-sugar transferases"/>
    <property type="match status" value="1"/>
</dbReference>
<gene>
    <name evidence="2" type="primary">cobY</name>
    <name evidence="2" type="ORF">AArcSl_2195</name>
</gene>
<dbReference type="PANTHER" id="PTHR43777:SF1">
    <property type="entry name" value="MOLYBDENUM COFACTOR CYTIDYLYLTRANSFERASE"/>
    <property type="match status" value="1"/>
</dbReference>
<evidence type="ECO:0000259" key="1">
    <source>
        <dbReference type="Pfam" id="PF12804"/>
    </source>
</evidence>
<dbReference type="PANTHER" id="PTHR43777">
    <property type="entry name" value="MOLYBDENUM COFACTOR CYTIDYLYLTRANSFERASE"/>
    <property type="match status" value="1"/>
</dbReference>
<name>A0A343TL48_9EURY</name>
<dbReference type="Proteomes" id="UP000263012">
    <property type="component" value="Chromosome"/>
</dbReference>
<protein>
    <submittedName>
        <fullName evidence="2">Adenosylcobinamide-phosphate guanylyltransferase</fullName>
        <ecNumber evidence="2">2.7.7.62</ecNumber>
    </submittedName>
</protein>
<dbReference type="EMBL" id="CP025066">
    <property type="protein sequence ID" value="AUX09820.1"/>
    <property type="molecule type" value="Genomic_DNA"/>
</dbReference>
<organism evidence="2 3">
    <name type="scientific">Halalkaliarchaeum desulfuricum</name>
    <dbReference type="NCBI Taxonomy" id="2055893"/>
    <lineage>
        <taxon>Archaea</taxon>
        <taxon>Methanobacteriati</taxon>
        <taxon>Methanobacteriota</taxon>
        <taxon>Stenosarchaea group</taxon>
        <taxon>Halobacteria</taxon>
        <taxon>Halobacteriales</taxon>
        <taxon>Haloferacaceae</taxon>
        <taxon>Halalkaliarchaeum</taxon>
    </lineage>
</organism>
<sequence>MCGGRGTRLESDTEKPLVPICGAPMVDRVRNALQNSHVDEVYAVVSPHAPATRSHLEGELPCIETPGNGYVSDLQTALEKGPVEPPVLTAVADLPLLASGPIKRLIAHAQDDSRGGDDGSLGDVFRVQSATTVVPAALKRELGVSIDGDAPWIPAGLNVVAVDHTKRETTDVGGSDGGETASGDGRFRTWDARLAVNVNRKRDVRVAERFCTVEER</sequence>
<dbReference type="InterPro" id="IPR029044">
    <property type="entry name" value="Nucleotide-diphossugar_trans"/>
</dbReference>
<keyword evidence="2" id="KW-0808">Transferase</keyword>
<reference evidence="3" key="1">
    <citation type="submission" date="2017-11" db="EMBL/GenBank/DDBJ databases">
        <title>Phenotypic and genomic properties of facultatively anaerobic sulfur-reducing natronoarchaea from hypersaline soda lakes.</title>
        <authorList>
            <person name="Sorokin D.Y."/>
            <person name="Kublanov I.V."/>
            <person name="Roman P."/>
            <person name="Sinninghe Damste J.S."/>
            <person name="Golyshin P.N."/>
            <person name="Rojo D."/>
            <person name="Ciordia S."/>
            <person name="Mena M.D.C."/>
            <person name="Ferrer M."/>
            <person name="Messina E."/>
            <person name="Smedile F."/>
            <person name="La Spada G."/>
            <person name="La Cono V."/>
            <person name="Yakimov M.M."/>
        </authorList>
    </citation>
    <scope>NUCLEOTIDE SEQUENCE [LARGE SCALE GENOMIC DNA]</scope>
    <source>
        <strain evidence="3">AArc-Sl</strain>
    </source>
</reference>
<dbReference type="Gene3D" id="3.90.550.10">
    <property type="entry name" value="Spore Coat Polysaccharide Biosynthesis Protein SpsA, Chain A"/>
    <property type="match status" value="1"/>
</dbReference>
<dbReference type="EC" id="2.7.7.62" evidence="2"/>
<keyword evidence="2" id="KW-0548">Nucleotidyltransferase</keyword>